<protein>
    <submittedName>
        <fullName evidence="3">Uncharacterized protein</fullName>
    </submittedName>
</protein>
<sequence>MRRRIGWATYFQGAAVVIAILVTLQYVYHPLFSEEPSPGPVKATEPPTPPPPARQREAEEREGAEAPKAKGEPNWEAGNQLVMPRLLSARHELVAWINTVATFQEVEALNILRKSLTVGRDALSITRQLQHLRPDGWRFCVQEGELCHCDGLVRYGDFSKDEWVERKEIKNPVLCHFGQFGLTPEQDLSPGHVKYCQCQPKAKHCPANQPYRAENCPEGVETPCRAGCATRMSRAHWQLVGSSRGKLCERFEPNDLLWSCDARRTLKPQKGHKHAEAEELLERATTKLCEDGLLLPEMEVWLECDFLSQFLQWTTPASPWIEEAFVTYVGGKKDGNYEWQATNLIRSIDLFSSRPLVVVIFGSEFVPPLSWQNLRHVICFRMRHISRGVSFNFNKIRSILAARVLTGIQLDTDQVIFKGMDQVFAGTKRESHAQYPWPILPVHWMSRDETPGNPYAHYAFKGWDGPQSMRWNHAHPTWTFWALIWFGDLMHERMLAATGRRTSSNVFDLEKVKEGEDLLELVRKGEKAKVKRHVEMSNAMWEDEDMMNVNLWRHKVSKAWCKFDLEPNLFLLRKSLDRNIYFDPKWYPEGVPVLFLSIHNTKNFDPSDLLLKLLELCQNGVEDGLECPKEMEFMLPICRAGVEQERNLRLKIEDYPTQACCCLEPRWSHPAYWHGKWYRDLKEVPEKSNGKQRRCLVP</sequence>
<feature type="compositionally biased region" description="Basic and acidic residues" evidence="1">
    <location>
        <begin position="54"/>
        <end position="73"/>
    </location>
</feature>
<dbReference type="EMBL" id="CAUJNA010000058">
    <property type="protein sequence ID" value="CAJ1371167.1"/>
    <property type="molecule type" value="Genomic_DNA"/>
</dbReference>
<evidence type="ECO:0000256" key="2">
    <source>
        <dbReference type="SAM" id="Phobius"/>
    </source>
</evidence>
<reference evidence="3" key="1">
    <citation type="submission" date="2023-08" db="EMBL/GenBank/DDBJ databases">
        <authorList>
            <person name="Chen Y."/>
            <person name="Shah S."/>
            <person name="Dougan E. K."/>
            <person name="Thang M."/>
            <person name="Chan C."/>
        </authorList>
    </citation>
    <scope>NUCLEOTIDE SEQUENCE</scope>
</reference>
<keyword evidence="4" id="KW-1185">Reference proteome</keyword>
<accession>A0AA36HMB2</accession>
<keyword evidence="2" id="KW-0472">Membrane</keyword>
<keyword evidence="2" id="KW-1133">Transmembrane helix</keyword>
<evidence type="ECO:0000313" key="3">
    <source>
        <dbReference type="EMBL" id="CAJ1371167.1"/>
    </source>
</evidence>
<evidence type="ECO:0000256" key="1">
    <source>
        <dbReference type="SAM" id="MobiDB-lite"/>
    </source>
</evidence>
<comment type="caution">
    <text evidence="3">The sequence shown here is derived from an EMBL/GenBank/DDBJ whole genome shotgun (WGS) entry which is preliminary data.</text>
</comment>
<feature type="region of interest" description="Disordered" evidence="1">
    <location>
        <begin position="35"/>
        <end position="75"/>
    </location>
</feature>
<proteinExistence type="predicted"/>
<organism evidence="3 4">
    <name type="scientific">Effrenium voratum</name>
    <dbReference type="NCBI Taxonomy" id="2562239"/>
    <lineage>
        <taxon>Eukaryota</taxon>
        <taxon>Sar</taxon>
        <taxon>Alveolata</taxon>
        <taxon>Dinophyceae</taxon>
        <taxon>Suessiales</taxon>
        <taxon>Symbiodiniaceae</taxon>
        <taxon>Effrenium</taxon>
    </lineage>
</organism>
<dbReference type="Proteomes" id="UP001178507">
    <property type="component" value="Unassembled WGS sequence"/>
</dbReference>
<name>A0AA36HMB2_9DINO</name>
<feature type="transmembrane region" description="Helical" evidence="2">
    <location>
        <begin position="7"/>
        <end position="28"/>
    </location>
</feature>
<evidence type="ECO:0000313" key="4">
    <source>
        <dbReference type="Proteomes" id="UP001178507"/>
    </source>
</evidence>
<gene>
    <name evidence="3" type="ORF">EVOR1521_LOCUS1542</name>
</gene>
<dbReference type="AlphaFoldDB" id="A0AA36HMB2"/>
<keyword evidence="2" id="KW-0812">Transmembrane</keyword>